<dbReference type="PANTHER" id="PTHR43685:SF2">
    <property type="entry name" value="GLYCOSYLTRANSFERASE 2-LIKE DOMAIN-CONTAINING PROTEIN"/>
    <property type="match status" value="1"/>
</dbReference>
<reference evidence="2 3" key="1">
    <citation type="submission" date="2012-06" db="EMBL/GenBank/DDBJ databases">
        <title>Finished chromosome of genome of Cylindrospermum stagnale PCC 7417.</title>
        <authorList>
            <consortium name="US DOE Joint Genome Institute"/>
            <person name="Gugger M."/>
            <person name="Coursin T."/>
            <person name="Rippka R."/>
            <person name="Tandeau De Marsac N."/>
            <person name="Huntemann M."/>
            <person name="Wei C.-L."/>
            <person name="Han J."/>
            <person name="Detter J.C."/>
            <person name="Han C."/>
            <person name="Tapia R."/>
            <person name="Chen A."/>
            <person name="Kyrpides N."/>
            <person name="Mavromatis K."/>
            <person name="Markowitz V."/>
            <person name="Szeto E."/>
            <person name="Ivanova N."/>
            <person name="Pagani I."/>
            <person name="Pati A."/>
            <person name="Goodwin L."/>
            <person name="Nordberg H.P."/>
            <person name="Cantor M.N."/>
            <person name="Hua S.X."/>
            <person name="Woyke T."/>
            <person name="Kerfeld C.A."/>
        </authorList>
    </citation>
    <scope>NUCLEOTIDE SEQUENCE [LARGE SCALE GENOMIC DNA]</scope>
    <source>
        <strain evidence="2 3">PCC 7417</strain>
    </source>
</reference>
<keyword evidence="3" id="KW-1185">Reference proteome</keyword>
<dbReference type="KEGG" id="csg:Cylst_5654"/>
<dbReference type="Proteomes" id="UP000010475">
    <property type="component" value="Chromosome"/>
</dbReference>
<dbReference type="InterPro" id="IPR019290">
    <property type="entry name" value="GlycosylTrfase-like_prok"/>
</dbReference>
<dbReference type="STRING" id="56107.Cylst_5654"/>
<feature type="domain" description="Glycosyltransferase 2-like prokaryotic type" evidence="1">
    <location>
        <begin position="5"/>
        <end position="252"/>
    </location>
</feature>
<evidence type="ECO:0000313" key="2">
    <source>
        <dbReference type="EMBL" id="AFZ27654.1"/>
    </source>
</evidence>
<protein>
    <submittedName>
        <fullName evidence="2">Glycosyl transferase</fullName>
    </submittedName>
</protein>
<gene>
    <name evidence="2" type="ORF">Cylst_5654</name>
</gene>
<dbReference type="InterPro" id="IPR029044">
    <property type="entry name" value="Nucleotide-diphossugar_trans"/>
</dbReference>
<dbReference type="Pfam" id="PF10111">
    <property type="entry name" value="Glyco_tranf_2_2"/>
    <property type="match status" value="1"/>
</dbReference>
<dbReference type="PANTHER" id="PTHR43685">
    <property type="entry name" value="GLYCOSYLTRANSFERASE"/>
    <property type="match status" value="1"/>
</dbReference>
<keyword evidence="2" id="KW-0808">Transferase</keyword>
<dbReference type="PATRIC" id="fig|56107.3.peg.6219"/>
<evidence type="ECO:0000259" key="1">
    <source>
        <dbReference type="Pfam" id="PF10111"/>
    </source>
</evidence>
<dbReference type="HOGENOM" id="CLU_025996_0_0_3"/>
<dbReference type="EMBL" id="CP003642">
    <property type="protein sequence ID" value="AFZ27654.1"/>
    <property type="molecule type" value="Genomic_DNA"/>
</dbReference>
<organism evidence="2 3">
    <name type="scientific">Cylindrospermum stagnale PCC 7417</name>
    <dbReference type="NCBI Taxonomy" id="56107"/>
    <lineage>
        <taxon>Bacteria</taxon>
        <taxon>Bacillati</taxon>
        <taxon>Cyanobacteriota</taxon>
        <taxon>Cyanophyceae</taxon>
        <taxon>Nostocales</taxon>
        <taxon>Nostocaceae</taxon>
        <taxon>Cylindrospermum</taxon>
    </lineage>
</organism>
<dbReference type="RefSeq" id="WP_015210888.1">
    <property type="nucleotide sequence ID" value="NC_019757.1"/>
</dbReference>
<sequence length="328" mass="37208">MPKISVVIPVYNGEKTIQATIKSVLQQTYSDLELIVINADSSDLTLDIIAGIKDERIKLFTYPQANAAVNRNRGLTHASGEFISFLDADDLWTDDKLEVQYRALEENTQAAVAYSWTDAIDEKGEFLRPCSHAIWQDDVYSNLLLDDFIGSGSNVMIRSDIFKEVGGFNETLTNAEDTEMWLRLAARYHFVVVPKVHIFYRISANSKSSNILGLETSNLRIIEQSFAVAPLSLQYLKPYRIANLYKYLTYKVLTVTPGKQNSRQAYRILWQTVITDFTVLQKPIIYKAFLKLAVMTLLSPKQAIALLNKFPRLSNVSTFFGYIKTNFG</sequence>
<dbReference type="AlphaFoldDB" id="K9X6D4"/>
<name>K9X6D4_9NOST</name>
<dbReference type="InterPro" id="IPR050834">
    <property type="entry name" value="Glycosyltransf_2"/>
</dbReference>
<dbReference type="OrthoDB" id="9812327at2"/>
<accession>K9X6D4</accession>
<evidence type="ECO:0000313" key="3">
    <source>
        <dbReference type="Proteomes" id="UP000010475"/>
    </source>
</evidence>
<dbReference type="Gene3D" id="3.90.550.10">
    <property type="entry name" value="Spore Coat Polysaccharide Biosynthesis Protein SpsA, Chain A"/>
    <property type="match status" value="1"/>
</dbReference>
<dbReference type="GO" id="GO:0016740">
    <property type="term" value="F:transferase activity"/>
    <property type="evidence" value="ECO:0007669"/>
    <property type="project" value="UniProtKB-KW"/>
</dbReference>
<dbReference type="SUPFAM" id="SSF53448">
    <property type="entry name" value="Nucleotide-diphospho-sugar transferases"/>
    <property type="match status" value="1"/>
</dbReference>
<dbReference type="eggNOG" id="COG1215">
    <property type="taxonomic scope" value="Bacteria"/>
</dbReference>
<proteinExistence type="predicted"/>